<evidence type="ECO:0000256" key="1">
    <source>
        <dbReference type="SAM" id="MobiDB-lite"/>
    </source>
</evidence>
<organism evidence="4 5">
    <name type="scientific">Mycobacterium kansasii</name>
    <dbReference type="NCBI Taxonomy" id="1768"/>
    <lineage>
        <taxon>Bacteria</taxon>
        <taxon>Bacillati</taxon>
        <taxon>Actinomycetota</taxon>
        <taxon>Actinomycetes</taxon>
        <taxon>Mycobacteriales</taxon>
        <taxon>Mycobacteriaceae</taxon>
        <taxon>Mycobacterium</taxon>
    </lineage>
</organism>
<evidence type="ECO:0000313" key="6">
    <source>
        <dbReference type="Proteomes" id="UP000189229"/>
    </source>
</evidence>
<proteinExistence type="predicted"/>
<keyword evidence="7" id="KW-1185">Reference proteome</keyword>
<gene>
    <name evidence="4" type="ORF">BZL29_3534</name>
    <name evidence="3" type="ORF">BZL30_9217</name>
    <name evidence="2" type="ORF">NIIDMKKI_37440</name>
</gene>
<reference evidence="2 7" key="2">
    <citation type="submission" date="2020-07" db="EMBL/GenBank/DDBJ databases">
        <title>Mycobacterium kansasii (former subtype) with zoonotic potential isolated from diseased indoor pet cat, Japan.</title>
        <authorList>
            <person name="Fukano H."/>
            <person name="Terazono T."/>
            <person name="Hoshino Y."/>
        </authorList>
    </citation>
    <scope>NUCLEOTIDE SEQUENCE [LARGE SCALE GENOMIC DNA]</scope>
    <source>
        <strain evidence="2 7">Kuro-I</strain>
    </source>
</reference>
<evidence type="ECO:0000313" key="5">
    <source>
        <dbReference type="Proteomes" id="UP000188532"/>
    </source>
</evidence>
<dbReference type="EMBL" id="MVBM01000013">
    <property type="protein sequence ID" value="OOK64183.1"/>
    <property type="molecule type" value="Genomic_DNA"/>
</dbReference>
<evidence type="ECO:0000313" key="7">
    <source>
        <dbReference type="Proteomes" id="UP000516380"/>
    </source>
</evidence>
<dbReference type="Proteomes" id="UP000188532">
    <property type="component" value="Unassembled WGS sequence"/>
</dbReference>
<evidence type="ECO:0000313" key="2">
    <source>
        <dbReference type="EMBL" id="BCI88538.1"/>
    </source>
</evidence>
<accession>A0A1V3XFH8</accession>
<dbReference type="RefSeq" id="WP_036394136.1">
    <property type="nucleotide sequence ID" value="NZ_BLYZ01000001.1"/>
</dbReference>
<reference evidence="5 6" key="1">
    <citation type="submission" date="2017-02" db="EMBL/GenBank/DDBJ databases">
        <title>Complete genome sequences of Mycobacterium kansasii strains isolated from rhesus macaques.</title>
        <authorList>
            <person name="Panda A."/>
            <person name="Nagaraj S."/>
            <person name="Zhao X."/>
            <person name="Tettelin H."/>
            <person name="Detolla L.J."/>
        </authorList>
    </citation>
    <scope>NUCLEOTIDE SEQUENCE [LARGE SCALE GENOMIC DNA]</scope>
    <source>
        <strain evidence="4 5">11-3469</strain>
        <strain evidence="3 6">11-3813</strain>
    </source>
</reference>
<evidence type="ECO:0000313" key="3">
    <source>
        <dbReference type="EMBL" id="OOK64183.1"/>
    </source>
</evidence>
<dbReference type="EMBL" id="AP023343">
    <property type="protein sequence ID" value="BCI88538.1"/>
    <property type="molecule type" value="Genomic_DNA"/>
</dbReference>
<dbReference type="Proteomes" id="UP000516380">
    <property type="component" value="Chromosome"/>
</dbReference>
<sequence length="79" mass="8685">MPRRRRRVDAGGSLRAFLAGEQRNLYGIIDGLYRTAGAIESGGPVRIHRYDLPDDHPERCAGEPGDDLILGADDELRPA</sequence>
<protein>
    <submittedName>
        <fullName evidence="4">Uncharacterized protein</fullName>
    </submittedName>
</protein>
<evidence type="ECO:0000313" key="4">
    <source>
        <dbReference type="EMBL" id="OOK77850.1"/>
    </source>
</evidence>
<dbReference type="EMBL" id="MVBN01000003">
    <property type="protein sequence ID" value="OOK77850.1"/>
    <property type="molecule type" value="Genomic_DNA"/>
</dbReference>
<name>A0A1V3XFH8_MYCKA</name>
<dbReference type="Proteomes" id="UP000189229">
    <property type="component" value="Unassembled WGS sequence"/>
</dbReference>
<dbReference type="AlphaFoldDB" id="A0A1V3XFH8"/>
<feature type="region of interest" description="Disordered" evidence="1">
    <location>
        <begin position="56"/>
        <end position="79"/>
    </location>
</feature>